<accession>A0A4S8M2Y7</accession>
<dbReference type="OrthoDB" id="2871983at2759"/>
<gene>
    <name evidence="2" type="ORF">K435DRAFT_858527</name>
</gene>
<feature type="compositionally biased region" description="Low complexity" evidence="1">
    <location>
        <begin position="142"/>
        <end position="159"/>
    </location>
</feature>
<feature type="region of interest" description="Disordered" evidence="1">
    <location>
        <begin position="130"/>
        <end position="159"/>
    </location>
</feature>
<reference evidence="2 3" key="1">
    <citation type="journal article" date="2019" name="Nat. Ecol. Evol.">
        <title>Megaphylogeny resolves global patterns of mushroom evolution.</title>
        <authorList>
            <person name="Varga T."/>
            <person name="Krizsan K."/>
            <person name="Foldi C."/>
            <person name="Dima B."/>
            <person name="Sanchez-Garcia M."/>
            <person name="Sanchez-Ramirez S."/>
            <person name="Szollosi G.J."/>
            <person name="Szarkandi J.G."/>
            <person name="Papp V."/>
            <person name="Albert L."/>
            <person name="Andreopoulos W."/>
            <person name="Angelini C."/>
            <person name="Antonin V."/>
            <person name="Barry K.W."/>
            <person name="Bougher N.L."/>
            <person name="Buchanan P."/>
            <person name="Buyck B."/>
            <person name="Bense V."/>
            <person name="Catcheside P."/>
            <person name="Chovatia M."/>
            <person name="Cooper J."/>
            <person name="Damon W."/>
            <person name="Desjardin D."/>
            <person name="Finy P."/>
            <person name="Geml J."/>
            <person name="Haridas S."/>
            <person name="Hughes K."/>
            <person name="Justo A."/>
            <person name="Karasinski D."/>
            <person name="Kautmanova I."/>
            <person name="Kiss B."/>
            <person name="Kocsube S."/>
            <person name="Kotiranta H."/>
            <person name="LaButti K.M."/>
            <person name="Lechner B.E."/>
            <person name="Liimatainen K."/>
            <person name="Lipzen A."/>
            <person name="Lukacs Z."/>
            <person name="Mihaltcheva S."/>
            <person name="Morgado L.N."/>
            <person name="Niskanen T."/>
            <person name="Noordeloos M.E."/>
            <person name="Ohm R.A."/>
            <person name="Ortiz-Santana B."/>
            <person name="Ovrebo C."/>
            <person name="Racz N."/>
            <person name="Riley R."/>
            <person name="Savchenko A."/>
            <person name="Shiryaev A."/>
            <person name="Soop K."/>
            <person name="Spirin V."/>
            <person name="Szebenyi C."/>
            <person name="Tomsovsky M."/>
            <person name="Tulloss R.E."/>
            <person name="Uehling J."/>
            <person name="Grigoriev I.V."/>
            <person name="Vagvolgyi C."/>
            <person name="Papp T."/>
            <person name="Martin F.M."/>
            <person name="Miettinen O."/>
            <person name="Hibbett D.S."/>
            <person name="Nagy L.G."/>
        </authorList>
    </citation>
    <scope>NUCLEOTIDE SEQUENCE [LARGE SCALE GENOMIC DNA]</scope>
    <source>
        <strain evidence="2 3">CBS 962.96</strain>
    </source>
</reference>
<name>A0A4S8M2Y7_DENBC</name>
<organism evidence="2 3">
    <name type="scientific">Dendrothele bispora (strain CBS 962.96)</name>
    <dbReference type="NCBI Taxonomy" id="1314807"/>
    <lineage>
        <taxon>Eukaryota</taxon>
        <taxon>Fungi</taxon>
        <taxon>Dikarya</taxon>
        <taxon>Basidiomycota</taxon>
        <taxon>Agaricomycotina</taxon>
        <taxon>Agaricomycetes</taxon>
        <taxon>Agaricomycetidae</taxon>
        <taxon>Agaricales</taxon>
        <taxon>Agaricales incertae sedis</taxon>
        <taxon>Dendrothele</taxon>
    </lineage>
</organism>
<evidence type="ECO:0000256" key="1">
    <source>
        <dbReference type="SAM" id="MobiDB-lite"/>
    </source>
</evidence>
<protein>
    <submittedName>
        <fullName evidence="2">Uncharacterized protein</fullName>
    </submittedName>
</protein>
<keyword evidence="3" id="KW-1185">Reference proteome</keyword>
<proteinExistence type="predicted"/>
<evidence type="ECO:0000313" key="2">
    <source>
        <dbReference type="EMBL" id="THU96492.1"/>
    </source>
</evidence>
<dbReference type="AlphaFoldDB" id="A0A4S8M2Y7"/>
<evidence type="ECO:0000313" key="3">
    <source>
        <dbReference type="Proteomes" id="UP000297245"/>
    </source>
</evidence>
<sequence length="316" mass="34551">MSYLKKPSALDIAQMIQLSLHYYDLNGTLHNIPYPHENGQPVHPAIIVERIQNERLGYDYRCACMRPDAPIHLLAQAWTAPANCKNPSSANRSFIRCRRSKGLRCGYFIDLTALYEDALLVTKKPATSTSKSTCIEPRLPHTSSLSKSTNSESSKSSNLKIKQEPVGVEVIDLTVEHEKPKVDRKGKRKADVLDLTGDSDEDHVEVFGRYAGVMAIPGYLFGGLPRVHVFGPTGSPRYPRTLHSGGGTVDSVSVQRALESKAGTSVFRSSSWLGTSVFRSSLSPCTKSSSRFLFLSERASSALPASLNVAITLSLG</sequence>
<dbReference type="Proteomes" id="UP000297245">
    <property type="component" value="Unassembled WGS sequence"/>
</dbReference>
<dbReference type="EMBL" id="ML179176">
    <property type="protein sequence ID" value="THU96492.1"/>
    <property type="molecule type" value="Genomic_DNA"/>
</dbReference>